<proteinExistence type="predicted"/>
<name>A0A4S2AZC3_9BACE</name>
<sequence length="233" mass="26268">MYLSLAKTKFQKRGGWDMKKSWLSGVLMLLAVLPAAAQQVMYSNLKELAENRGDTVTTLKIEKRTKNRIYLMGGADYRITADGNPGLCHYLKSRCYAVRVDTSLYVNCRKMRYKHYRFGQWYAPAMWLGGKVYFCAQPVGQAAASTMAPDDATRLGGEVGDAINASGLVHARVYYELNPETGKSEFVGRRQMMRLLDGYPALRAEFEKETSESAEVIGKYLRALRPLITTINH</sequence>
<organism evidence="1 2">
    <name type="scientific">Bacteroides muris</name>
    <name type="common">ex Afrizal et al. 2022</name>
    <dbReference type="NCBI Taxonomy" id="2516960"/>
    <lineage>
        <taxon>Bacteria</taxon>
        <taxon>Pseudomonadati</taxon>
        <taxon>Bacteroidota</taxon>
        <taxon>Bacteroidia</taxon>
        <taxon>Bacteroidales</taxon>
        <taxon>Bacteroidaceae</taxon>
        <taxon>Bacteroides</taxon>
    </lineage>
</organism>
<gene>
    <name evidence="1" type="ORF">E5355_10110</name>
</gene>
<keyword evidence="2" id="KW-1185">Reference proteome</keyword>
<dbReference type="Proteomes" id="UP000310532">
    <property type="component" value="Unassembled WGS sequence"/>
</dbReference>
<dbReference type="AlphaFoldDB" id="A0A4S2AZC3"/>
<evidence type="ECO:0000313" key="1">
    <source>
        <dbReference type="EMBL" id="TGY06144.1"/>
    </source>
</evidence>
<dbReference type="EMBL" id="SRYZ01000019">
    <property type="protein sequence ID" value="TGY06144.1"/>
    <property type="molecule type" value="Genomic_DNA"/>
</dbReference>
<dbReference type="Pfam" id="PF20201">
    <property type="entry name" value="DUF6563"/>
    <property type="match status" value="1"/>
</dbReference>
<evidence type="ECO:0000313" key="2">
    <source>
        <dbReference type="Proteomes" id="UP000310532"/>
    </source>
</evidence>
<accession>A0A4S2AZC3</accession>
<protein>
    <submittedName>
        <fullName evidence="1">Uncharacterized protein</fullName>
    </submittedName>
</protein>
<dbReference type="InterPro" id="IPR046693">
    <property type="entry name" value="DUF6563"/>
</dbReference>
<reference evidence="1 2" key="1">
    <citation type="submission" date="2019-04" db="EMBL/GenBank/DDBJ databases">
        <title>Microbes associate with the intestines of laboratory mice.</title>
        <authorList>
            <person name="Navarre W."/>
            <person name="Wong E."/>
            <person name="Huang K."/>
            <person name="Tropini C."/>
            <person name="Ng K."/>
            <person name="Yu B."/>
        </authorList>
    </citation>
    <scope>NUCLEOTIDE SEQUENCE [LARGE SCALE GENOMIC DNA]</scope>
    <source>
        <strain evidence="1 2">NM69_E16B</strain>
    </source>
</reference>
<comment type="caution">
    <text evidence="1">The sequence shown here is derived from an EMBL/GenBank/DDBJ whole genome shotgun (WGS) entry which is preliminary data.</text>
</comment>